<dbReference type="InterPro" id="IPR015943">
    <property type="entry name" value="WD40/YVTN_repeat-like_dom_sf"/>
</dbReference>
<evidence type="ECO:0000256" key="1">
    <source>
        <dbReference type="SAM" id="SignalP"/>
    </source>
</evidence>
<protein>
    <submittedName>
        <fullName evidence="2">Cell surface protein</fullName>
    </submittedName>
</protein>
<name>A0A3Q8RNQ4_9FLAO</name>
<dbReference type="KEGG" id="tsig:D6T69_09300"/>
<gene>
    <name evidence="2" type="ORF">D6T69_09300</name>
</gene>
<dbReference type="AlphaFoldDB" id="A0A3Q8RNQ4"/>
<dbReference type="PROSITE" id="PS51257">
    <property type="entry name" value="PROKAR_LIPOPROTEIN"/>
    <property type="match status" value="1"/>
</dbReference>
<evidence type="ECO:0000313" key="3">
    <source>
        <dbReference type="Proteomes" id="UP000274593"/>
    </source>
</evidence>
<keyword evidence="3" id="KW-1185">Reference proteome</keyword>
<keyword evidence="1" id="KW-0732">Signal</keyword>
<reference evidence="2 3" key="1">
    <citation type="submission" date="2018-09" db="EMBL/GenBank/DDBJ databases">
        <title>Insights into the microbiota of Asian seabass (Lates calcarifer) with tenacibaculosis symptoms and description of sp. nov. Tenacibaculum singaporense.</title>
        <authorList>
            <person name="Miyake S."/>
            <person name="Soh M."/>
            <person name="Azman M.N."/>
            <person name="Ngoh S.Y."/>
            <person name="Orban L."/>
        </authorList>
    </citation>
    <scope>NUCLEOTIDE SEQUENCE [LARGE SCALE GENOMIC DNA]</scope>
    <source>
        <strain evidence="2 3">DSM 106434</strain>
    </source>
</reference>
<dbReference type="PANTHER" id="PTHR47197:SF3">
    <property type="entry name" value="DIHYDRO-HEME D1 DEHYDROGENASE"/>
    <property type="match status" value="1"/>
</dbReference>
<accession>A0A3Q8RNQ4</accession>
<dbReference type="RefSeq" id="WP_125067474.1">
    <property type="nucleotide sequence ID" value="NZ_CP032548.1"/>
</dbReference>
<dbReference type="Pfam" id="PF16819">
    <property type="entry name" value="DUF5074"/>
    <property type="match status" value="1"/>
</dbReference>
<sequence length="361" mass="39126">MKITKLLLQLFLVSIVLTSCSSEDKIVEVSREAYDNGIIISSEGNFGAKDGSISFLDSSIKESENFVYAGVNGALLGGLIQSITFTDTEAYIILNDVNTIVVVDRVSFKKKGQITTGFNTPRYMTVLGSKGYVTNWGATDNESDDFVAIVDLNSLKVEGKIDVELGPEQILNKDNKLYVSHKGAYGSNNIISIIDLNDNNSISTVTVKDKPDEIAFDGSGNLIVLSEGKAAYTGDETLGAISKVNIANKTVEEIVFPEGVHPSLMTLDNNNLYYSIGAKVYKMGVNDSSLPASEIITVDLFTDESKGAYILFYGMGVKEGRLYALNTSFVSTSEVQVFNLSDNKKVKSFEVGVGASKIYFN</sequence>
<feature type="signal peptide" evidence="1">
    <location>
        <begin position="1"/>
        <end position="21"/>
    </location>
</feature>
<dbReference type="InterPro" id="IPR011048">
    <property type="entry name" value="Haem_d1_sf"/>
</dbReference>
<dbReference type="SUPFAM" id="SSF51004">
    <property type="entry name" value="C-terminal (heme d1) domain of cytochrome cd1-nitrite reductase"/>
    <property type="match status" value="1"/>
</dbReference>
<dbReference type="InterPro" id="IPR051200">
    <property type="entry name" value="Host-pathogen_enzymatic-act"/>
</dbReference>
<dbReference type="Proteomes" id="UP000274593">
    <property type="component" value="Chromosome"/>
</dbReference>
<dbReference type="EMBL" id="CP032548">
    <property type="protein sequence ID" value="AZJ35706.1"/>
    <property type="molecule type" value="Genomic_DNA"/>
</dbReference>
<evidence type="ECO:0000313" key="2">
    <source>
        <dbReference type="EMBL" id="AZJ35706.1"/>
    </source>
</evidence>
<proteinExistence type="predicted"/>
<dbReference type="InterPro" id="IPR031815">
    <property type="entry name" value="DUF5074"/>
</dbReference>
<dbReference type="Gene3D" id="2.130.10.10">
    <property type="entry name" value="YVTN repeat-like/Quinoprotein amine dehydrogenase"/>
    <property type="match status" value="1"/>
</dbReference>
<dbReference type="PANTHER" id="PTHR47197">
    <property type="entry name" value="PROTEIN NIRF"/>
    <property type="match status" value="1"/>
</dbReference>
<feature type="chain" id="PRO_5018748232" evidence="1">
    <location>
        <begin position="22"/>
        <end position="361"/>
    </location>
</feature>
<organism evidence="2 3">
    <name type="scientific">Tenacibaculum singaporense</name>
    <dbReference type="NCBI Taxonomy" id="2358479"/>
    <lineage>
        <taxon>Bacteria</taxon>
        <taxon>Pseudomonadati</taxon>
        <taxon>Bacteroidota</taxon>
        <taxon>Flavobacteriia</taxon>
        <taxon>Flavobacteriales</taxon>
        <taxon>Flavobacteriaceae</taxon>
        <taxon>Tenacibaculum</taxon>
    </lineage>
</organism>